<feature type="non-terminal residue" evidence="3">
    <location>
        <position position="1"/>
    </location>
</feature>
<proteinExistence type="predicted"/>
<dbReference type="eggNOG" id="KOG1426">
    <property type="taxonomic scope" value="Eukaryota"/>
</dbReference>
<dbReference type="HOGENOM" id="CLU_005210_2_2_1"/>
<keyword evidence="1" id="KW-0677">Repeat</keyword>
<feature type="repeat" description="RCC1" evidence="2">
    <location>
        <begin position="112"/>
        <end position="165"/>
    </location>
</feature>
<dbReference type="SUPFAM" id="SSF50985">
    <property type="entry name" value="RCC1/BLIP-II"/>
    <property type="match status" value="1"/>
</dbReference>
<dbReference type="OMA" id="TCLWAGY"/>
<evidence type="ECO:0000256" key="1">
    <source>
        <dbReference type="ARBA" id="ARBA00022737"/>
    </source>
</evidence>
<dbReference type="InterPro" id="IPR009091">
    <property type="entry name" value="RCC1/BLIP-II"/>
</dbReference>
<reference evidence="3 4" key="2">
    <citation type="journal article" date="2008" name="Nature">
        <title>The Phaeodactylum genome reveals the evolutionary history of diatom genomes.</title>
        <authorList>
            <person name="Bowler C."/>
            <person name="Allen A.E."/>
            <person name="Badger J.H."/>
            <person name="Grimwood J."/>
            <person name="Jabbari K."/>
            <person name="Kuo A."/>
            <person name="Maheswari U."/>
            <person name="Martens C."/>
            <person name="Maumus F."/>
            <person name="Otillar R.P."/>
            <person name="Rayko E."/>
            <person name="Salamov A."/>
            <person name="Vandepoele K."/>
            <person name="Beszteri B."/>
            <person name="Gruber A."/>
            <person name="Heijde M."/>
            <person name="Katinka M."/>
            <person name="Mock T."/>
            <person name="Valentin K."/>
            <person name="Verret F."/>
            <person name="Berges J.A."/>
            <person name="Brownlee C."/>
            <person name="Cadoret J.P."/>
            <person name="Chiovitti A."/>
            <person name="Choi C.J."/>
            <person name="Coesel S."/>
            <person name="De Martino A."/>
            <person name="Detter J.C."/>
            <person name="Durkin C."/>
            <person name="Falciatore A."/>
            <person name="Fournet J."/>
            <person name="Haruta M."/>
            <person name="Huysman M.J."/>
            <person name="Jenkins B.D."/>
            <person name="Jiroutova K."/>
            <person name="Jorgensen R.E."/>
            <person name="Joubert Y."/>
            <person name="Kaplan A."/>
            <person name="Kroger N."/>
            <person name="Kroth P.G."/>
            <person name="La Roche J."/>
            <person name="Lindquist E."/>
            <person name="Lommer M."/>
            <person name="Martin-Jezequel V."/>
            <person name="Lopez P.J."/>
            <person name="Lucas S."/>
            <person name="Mangogna M."/>
            <person name="McGinnis K."/>
            <person name="Medlin L.K."/>
            <person name="Montsant A."/>
            <person name="Oudot-Le Secq M.P."/>
            <person name="Napoli C."/>
            <person name="Obornik M."/>
            <person name="Parker M.S."/>
            <person name="Petit J.L."/>
            <person name="Porcel B.M."/>
            <person name="Poulsen N."/>
            <person name="Robison M."/>
            <person name="Rychlewski L."/>
            <person name="Rynearson T.A."/>
            <person name="Schmutz J."/>
            <person name="Shapiro H."/>
            <person name="Siaut M."/>
            <person name="Stanley M."/>
            <person name="Sussman M.R."/>
            <person name="Taylor A.R."/>
            <person name="Vardi A."/>
            <person name="von Dassow P."/>
            <person name="Vyverman W."/>
            <person name="Willis A."/>
            <person name="Wyrwicz L.S."/>
            <person name="Rokhsar D.S."/>
            <person name="Weissenbach J."/>
            <person name="Armbrust E.V."/>
            <person name="Green B.R."/>
            <person name="Van de Peer Y."/>
            <person name="Grigoriev I.V."/>
        </authorList>
    </citation>
    <scope>NUCLEOTIDE SEQUENCE [LARGE SCALE GENOMIC DNA]</scope>
    <source>
        <strain evidence="3 4">CCMP1335</strain>
    </source>
</reference>
<dbReference type="InParanoid" id="B8CDB6"/>
<evidence type="ECO:0000313" key="3">
    <source>
        <dbReference type="EMBL" id="EED88478.1"/>
    </source>
</evidence>
<dbReference type="AlphaFoldDB" id="B8CDB6"/>
<organism evidence="3 4">
    <name type="scientific">Thalassiosira pseudonana</name>
    <name type="common">Marine diatom</name>
    <name type="synonym">Cyclotella nana</name>
    <dbReference type="NCBI Taxonomy" id="35128"/>
    <lineage>
        <taxon>Eukaryota</taxon>
        <taxon>Sar</taxon>
        <taxon>Stramenopiles</taxon>
        <taxon>Ochrophyta</taxon>
        <taxon>Bacillariophyta</taxon>
        <taxon>Coscinodiscophyceae</taxon>
        <taxon>Thalassiosirophycidae</taxon>
        <taxon>Thalassiosirales</taxon>
        <taxon>Thalassiosiraceae</taxon>
        <taxon>Thalassiosira</taxon>
    </lineage>
</organism>
<feature type="repeat" description="RCC1" evidence="2">
    <location>
        <begin position="4"/>
        <end position="55"/>
    </location>
</feature>
<dbReference type="Pfam" id="PF00415">
    <property type="entry name" value="RCC1"/>
    <property type="match status" value="3"/>
</dbReference>
<dbReference type="PANTHER" id="PTHR22872">
    <property type="entry name" value="BTK-BINDING PROTEIN-RELATED"/>
    <property type="match status" value="1"/>
</dbReference>
<feature type="repeat" description="RCC1" evidence="2">
    <location>
        <begin position="56"/>
        <end position="111"/>
    </location>
</feature>
<reference evidence="3 4" key="1">
    <citation type="journal article" date="2004" name="Science">
        <title>The genome of the diatom Thalassiosira pseudonana: ecology, evolution, and metabolism.</title>
        <authorList>
            <person name="Armbrust E.V."/>
            <person name="Berges J.A."/>
            <person name="Bowler C."/>
            <person name="Green B.R."/>
            <person name="Martinez D."/>
            <person name="Putnam N.H."/>
            <person name="Zhou S."/>
            <person name="Allen A.E."/>
            <person name="Apt K.E."/>
            <person name="Bechner M."/>
            <person name="Brzezinski M.A."/>
            <person name="Chaal B.K."/>
            <person name="Chiovitti A."/>
            <person name="Davis A.K."/>
            <person name="Demarest M.S."/>
            <person name="Detter J.C."/>
            <person name="Glavina T."/>
            <person name="Goodstein D."/>
            <person name="Hadi M.Z."/>
            <person name="Hellsten U."/>
            <person name="Hildebrand M."/>
            <person name="Jenkins B.D."/>
            <person name="Jurka J."/>
            <person name="Kapitonov V.V."/>
            <person name="Kroger N."/>
            <person name="Lau W.W."/>
            <person name="Lane T.W."/>
            <person name="Larimer F.W."/>
            <person name="Lippmeier J.C."/>
            <person name="Lucas S."/>
            <person name="Medina M."/>
            <person name="Montsant A."/>
            <person name="Obornik M."/>
            <person name="Parker M.S."/>
            <person name="Palenik B."/>
            <person name="Pazour G.J."/>
            <person name="Richardson P.M."/>
            <person name="Rynearson T.A."/>
            <person name="Saito M.A."/>
            <person name="Schwartz D.C."/>
            <person name="Thamatrakoln K."/>
            <person name="Valentin K."/>
            <person name="Vardi A."/>
            <person name="Wilkerson F.P."/>
            <person name="Rokhsar D.S."/>
        </authorList>
    </citation>
    <scope>NUCLEOTIDE SEQUENCE [LARGE SCALE GENOMIC DNA]</scope>
    <source>
        <strain evidence="3 4">CCMP1335</strain>
    </source>
</reference>
<evidence type="ECO:0000256" key="2">
    <source>
        <dbReference type="PROSITE-ProRule" id="PRU00235"/>
    </source>
</evidence>
<keyword evidence="4" id="KW-1185">Reference proteome</keyword>
<dbReference type="Gene3D" id="2.130.10.30">
    <property type="entry name" value="Regulator of chromosome condensation 1/beta-lactamase-inhibitor protein II"/>
    <property type="match status" value="2"/>
</dbReference>
<feature type="repeat" description="RCC1" evidence="2">
    <location>
        <begin position="213"/>
        <end position="241"/>
    </location>
</feature>
<dbReference type="PaxDb" id="35128-Thaps264332"/>
<dbReference type="GeneID" id="7443957"/>
<dbReference type="EMBL" id="CM000650">
    <property type="protein sequence ID" value="EED88478.1"/>
    <property type="molecule type" value="Genomic_DNA"/>
</dbReference>
<dbReference type="PANTHER" id="PTHR22872:SF9">
    <property type="entry name" value="X-LINKED RETINITIS PIGMENTOSA GTPASE REGULATOR"/>
    <property type="match status" value="1"/>
</dbReference>
<sequence>TTDGKLYSWGIGTLGRLGTAKQSDCDSPMFVEELRGVSIVGASCGQSHSAAISSDGMLFMWGADAASLGFGELPDGDEYFCSIPTRLVIPSCKSVVRVSCGYSHTACVGKSGEVYIWGCGNGGRLGLGLDRMGTQHTPAVVDSLRHERIVDVSCGCYQTLALTLSEEVGANRGPPSVLGSSYPTFGQINSLSGLVVKQISAGYTHQSFVSHSGELYSWGSNLHGCCGQDESLKVITEPKKV</sequence>
<dbReference type="RefSeq" id="XP_002294123.1">
    <property type="nucleotide sequence ID" value="XM_002294087.1"/>
</dbReference>
<dbReference type="PRINTS" id="PR00633">
    <property type="entry name" value="RCCNDNSATION"/>
</dbReference>
<evidence type="ECO:0000313" key="4">
    <source>
        <dbReference type="Proteomes" id="UP000001449"/>
    </source>
</evidence>
<dbReference type="STRING" id="35128.B8CDB6"/>
<protein>
    <submittedName>
        <fullName evidence="3">Guanyl nucleotide exchange factor</fullName>
    </submittedName>
</protein>
<feature type="non-terminal residue" evidence="3">
    <location>
        <position position="241"/>
    </location>
</feature>
<dbReference type="KEGG" id="tps:THAPSDRAFT_264332"/>
<gene>
    <name evidence="3" type="ORF">THAPSDRAFT_264332</name>
</gene>
<dbReference type="Proteomes" id="UP000001449">
    <property type="component" value="Chromosome 15"/>
</dbReference>
<name>B8CDB6_THAPS</name>
<dbReference type="PROSITE" id="PS00626">
    <property type="entry name" value="RCC1_2"/>
    <property type="match status" value="2"/>
</dbReference>
<dbReference type="InterPro" id="IPR000408">
    <property type="entry name" value="Reg_chr_condens"/>
</dbReference>
<dbReference type="PROSITE" id="PS50012">
    <property type="entry name" value="RCC1_3"/>
    <property type="match status" value="4"/>
</dbReference>
<accession>B8CDB6</accession>
<dbReference type="InterPro" id="IPR051625">
    <property type="entry name" value="Signaling_Regulatory_Domain"/>
</dbReference>